<dbReference type="GO" id="GO:0033314">
    <property type="term" value="P:mitotic DNA replication checkpoint signaling"/>
    <property type="evidence" value="ECO:0007669"/>
    <property type="project" value="TreeGrafter"/>
</dbReference>
<reference evidence="6" key="1">
    <citation type="submission" date="2016-11" db="UniProtKB">
        <authorList>
            <consortium name="WormBaseParasite"/>
        </authorList>
    </citation>
    <scope>IDENTIFICATION</scope>
</reference>
<dbReference type="Pfam" id="PF04005">
    <property type="entry name" value="Hus1"/>
    <property type="match status" value="1"/>
</dbReference>
<dbReference type="PANTHER" id="PTHR12900">
    <property type="entry name" value="MITOTIC AND DNA DAMAGE CHECKPOINT PROTEIN HUS1"/>
    <property type="match status" value="1"/>
</dbReference>
<comment type="subcellular location">
    <subcellularLocation>
        <location evidence="1">Nucleus</location>
    </subcellularLocation>
</comment>
<dbReference type="GO" id="GO:0000723">
    <property type="term" value="P:telomere maintenance"/>
    <property type="evidence" value="ECO:0007669"/>
    <property type="project" value="TreeGrafter"/>
</dbReference>
<dbReference type="GO" id="GO:0005730">
    <property type="term" value="C:nucleolus"/>
    <property type="evidence" value="ECO:0007669"/>
    <property type="project" value="InterPro"/>
</dbReference>
<dbReference type="Proteomes" id="UP000095287">
    <property type="component" value="Unplaced"/>
</dbReference>
<organism evidence="5 6">
    <name type="scientific">Steinernema glaseri</name>
    <dbReference type="NCBI Taxonomy" id="37863"/>
    <lineage>
        <taxon>Eukaryota</taxon>
        <taxon>Metazoa</taxon>
        <taxon>Ecdysozoa</taxon>
        <taxon>Nematoda</taxon>
        <taxon>Chromadorea</taxon>
        <taxon>Rhabditida</taxon>
        <taxon>Tylenchina</taxon>
        <taxon>Panagrolaimomorpha</taxon>
        <taxon>Strongyloidoidea</taxon>
        <taxon>Steinernematidae</taxon>
        <taxon>Steinernema</taxon>
    </lineage>
</organism>
<dbReference type="GO" id="GO:0031573">
    <property type="term" value="P:mitotic intra-S DNA damage checkpoint signaling"/>
    <property type="evidence" value="ECO:0007669"/>
    <property type="project" value="TreeGrafter"/>
</dbReference>
<proteinExistence type="inferred from homology"/>
<dbReference type="PIRSF" id="PIRSF011312">
    <property type="entry name" value="Cell_cycle_HUS1"/>
    <property type="match status" value="1"/>
</dbReference>
<evidence type="ECO:0000256" key="1">
    <source>
        <dbReference type="ARBA" id="ARBA00004123"/>
    </source>
</evidence>
<evidence type="ECO:0000313" key="5">
    <source>
        <dbReference type="Proteomes" id="UP000095287"/>
    </source>
</evidence>
<evidence type="ECO:0000256" key="4">
    <source>
        <dbReference type="PIRNR" id="PIRNR011312"/>
    </source>
</evidence>
<dbReference type="Gene3D" id="3.70.10.10">
    <property type="match status" value="1"/>
</dbReference>
<dbReference type="GO" id="GO:0030896">
    <property type="term" value="C:checkpoint clamp complex"/>
    <property type="evidence" value="ECO:0007669"/>
    <property type="project" value="InterPro"/>
</dbReference>
<dbReference type="GO" id="GO:0035861">
    <property type="term" value="C:site of double-strand break"/>
    <property type="evidence" value="ECO:0007669"/>
    <property type="project" value="TreeGrafter"/>
</dbReference>
<accession>A0A1I7Y8I4</accession>
<protein>
    <recommendedName>
        <fullName evidence="4">Checkpoint protein</fullName>
    </recommendedName>
</protein>
<dbReference type="AlphaFoldDB" id="A0A1I7Y8I4"/>
<keyword evidence="3" id="KW-0539">Nucleus</keyword>
<dbReference type="InterPro" id="IPR016580">
    <property type="entry name" value="HUS1"/>
</dbReference>
<dbReference type="PANTHER" id="PTHR12900:SF0">
    <property type="entry name" value="CHECKPOINT PROTEIN"/>
    <property type="match status" value="1"/>
</dbReference>
<evidence type="ECO:0000256" key="2">
    <source>
        <dbReference type="ARBA" id="ARBA00005563"/>
    </source>
</evidence>
<dbReference type="WBParaSite" id="L893_g13562.t1">
    <property type="protein sequence ID" value="L893_g13562.t1"/>
    <property type="gene ID" value="L893_g13562"/>
</dbReference>
<keyword evidence="5" id="KW-1185">Reference proteome</keyword>
<dbReference type="InterPro" id="IPR007150">
    <property type="entry name" value="HUS1/Mec3"/>
</dbReference>
<dbReference type="GO" id="GO:0000724">
    <property type="term" value="P:double-strand break repair via homologous recombination"/>
    <property type="evidence" value="ECO:0007669"/>
    <property type="project" value="TreeGrafter"/>
</dbReference>
<evidence type="ECO:0000256" key="3">
    <source>
        <dbReference type="ARBA" id="ARBA00023242"/>
    </source>
</evidence>
<sequence length="238" mass="27304">MRFKADLTEGAVETVRRLVVFMSRLNKKRCIIRITPTEFILLNDSSTSRSYWIEAKIKQEETFGEFELHGLSKKHNEIFMDLSASDLSQALSGVDSTIKMRLTKDGTMPHLSVKTDNVNNSIPVTMLMSRQWSEYQRNVDPEELYIGIYLPNLKLLQKILSSVKNTQAKHVMLAAKFSGELQIVSRTDTARVMVCLSDLTAERYPLTRDVDDRMAVKTVLDCKNLHQFITNIPNCYTY</sequence>
<name>A0A1I7Y8I4_9BILA</name>
<evidence type="ECO:0000313" key="6">
    <source>
        <dbReference type="WBParaSite" id="L893_g13562.t1"/>
    </source>
</evidence>
<dbReference type="GO" id="GO:0044778">
    <property type="term" value="P:meiotic DNA integrity checkpoint signaling"/>
    <property type="evidence" value="ECO:0007669"/>
    <property type="project" value="TreeGrafter"/>
</dbReference>
<comment type="similarity">
    <text evidence="2 4">Belongs to the HUS1 family.</text>
</comment>
<dbReference type="GO" id="GO:0006289">
    <property type="term" value="P:nucleotide-excision repair"/>
    <property type="evidence" value="ECO:0007669"/>
    <property type="project" value="TreeGrafter"/>
</dbReference>